<dbReference type="PANTHER" id="PTHR34136:SF1">
    <property type="entry name" value="UDP-N-ACETYL-D-MANNOSAMINURONIC ACID TRANSFERASE"/>
    <property type="match status" value="1"/>
</dbReference>
<keyword evidence="2" id="KW-0808">Transferase</keyword>
<dbReference type="NCBIfam" id="TIGR00696">
    <property type="entry name" value="wecG_tagA_cpsF"/>
    <property type="match status" value="1"/>
</dbReference>
<protein>
    <submittedName>
        <fullName evidence="3">WecB/TagA/CpsF family glycosyltransferase</fullName>
    </submittedName>
</protein>
<dbReference type="RefSeq" id="WP_240178980.1">
    <property type="nucleotide sequence ID" value="NZ_CP092362.2"/>
</dbReference>
<dbReference type="CDD" id="cd06533">
    <property type="entry name" value="Glyco_transf_WecG_TagA"/>
    <property type="match status" value="1"/>
</dbReference>
<evidence type="ECO:0000313" key="3">
    <source>
        <dbReference type="EMBL" id="ULN42573.1"/>
    </source>
</evidence>
<dbReference type="Pfam" id="PF03808">
    <property type="entry name" value="Glyco_tran_WecG"/>
    <property type="match status" value="1"/>
</dbReference>
<evidence type="ECO:0000256" key="2">
    <source>
        <dbReference type="ARBA" id="ARBA00022679"/>
    </source>
</evidence>
<evidence type="ECO:0000313" key="4">
    <source>
        <dbReference type="Proteomes" id="UP001055337"/>
    </source>
</evidence>
<accession>A0ABY3TTC3</accession>
<keyword evidence="1" id="KW-0328">Glycosyltransferase</keyword>
<sequence>METQSIGGLEIQSTDSTSASKYVVDLARHRASKPIHLANAYTIALADRDDGYRQLLNRGIVFADGKPITWFSRLTRQTPQIQQVRGPQLFLDVLDIGRSSDVRHFLLGSTDEVLQRMRGRLAERFVGLEIVGAYSPPFRPLTAEEIEYQDALIRHSDADVVWVGLGTPKQDFEAARVAESTCRLAVAVGAAFDFAAGTLRVAPQWMQRAGLEWLFRLASEPRRLWRRYLFGNARFVWAVLRRFWAERDA</sequence>
<gene>
    <name evidence="3" type="ORF">MI149_05525</name>
</gene>
<keyword evidence="4" id="KW-1185">Reference proteome</keyword>
<dbReference type="EMBL" id="CP092362">
    <property type="protein sequence ID" value="ULN42573.1"/>
    <property type="molecule type" value="Genomic_DNA"/>
</dbReference>
<proteinExistence type="predicted"/>
<organism evidence="3 4">
    <name type="scientific">Mycolicibacterium crocinum</name>
    <dbReference type="NCBI Taxonomy" id="388459"/>
    <lineage>
        <taxon>Bacteria</taxon>
        <taxon>Bacillati</taxon>
        <taxon>Actinomycetota</taxon>
        <taxon>Actinomycetes</taxon>
        <taxon>Mycobacteriales</taxon>
        <taxon>Mycobacteriaceae</taxon>
        <taxon>Mycolicibacterium</taxon>
    </lineage>
</organism>
<name>A0ABY3TTC3_9MYCO</name>
<evidence type="ECO:0000256" key="1">
    <source>
        <dbReference type="ARBA" id="ARBA00022676"/>
    </source>
</evidence>
<dbReference type="InterPro" id="IPR004629">
    <property type="entry name" value="WecG_TagA_CpsF"/>
</dbReference>
<dbReference type="Proteomes" id="UP001055337">
    <property type="component" value="Chromosome"/>
</dbReference>
<reference evidence="3" key="1">
    <citation type="submission" date="2022-08" db="EMBL/GenBank/DDBJ databases">
        <title>Whole genome sequencing of non-tuberculosis mycobacteria type-strains.</title>
        <authorList>
            <person name="Igarashi Y."/>
            <person name="Osugi A."/>
            <person name="Mitarai S."/>
        </authorList>
    </citation>
    <scope>NUCLEOTIDE SEQUENCE</scope>
    <source>
        <strain evidence="3">JCM 16369</strain>
    </source>
</reference>
<dbReference type="PANTHER" id="PTHR34136">
    <property type="match status" value="1"/>
</dbReference>